<reference evidence="1" key="1">
    <citation type="submission" date="2022-03" db="EMBL/GenBank/DDBJ databases">
        <authorList>
            <person name="Sayadi A."/>
        </authorList>
    </citation>
    <scope>NUCLEOTIDE SEQUENCE</scope>
</reference>
<proteinExistence type="predicted"/>
<protein>
    <submittedName>
        <fullName evidence="1">Uncharacterized protein</fullName>
    </submittedName>
</protein>
<gene>
    <name evidence="1" type="ORF">ACAOBT_LOCUS9801</name>
</gene>
<sequence length="57" mass="6766">MEQTIVTFVSTAVQIRSTLKLLKIKHARHTAWMRNLFVLKLKQPIRSDKKRLHPEDI</sequence>
<accession>A0A9P0P8T8</accession>
<name>A0A9P0P8T8_ACAOB</name>
<dbReference type="Proteomes" id="UP001152888">
    <property type="component" value="Unassembled WGS sequence"/>
</dbReference>
<organism evidence="1 2">
    <name type="scientific">Acanthoscelides obtectus</name>
    <name type="common">Bean weevil</name>
    <name type="synonym">Bruchus obtectus</name>
    <dbReference type="NCBI Taxonomy" id="200917"/>
    <lineage>
        <taxon>Eukaryota</taxon>
        <taxon>Metazoa</taxon>
        <taxon>Ecdysozoa</taxon>
        <taxon>Arthropoda</taxon>
        <taxon>Hexapoda</taxon>
        <taxon>Insecta</taxon>
        <taxon>Pterygota</taxon>
        <taxon>Neoptera</taxon>
        <taxon>Endopterygota</taxon>
        <taxon>Coleoptera</taxon>
        <taxon>Polyphaga</taxon>
        <taxon>Cucujiformia</taxon>
        <taxon>Chrysomeloidea</taxon>
        <taxon>Chrysomelidae</taxon>
        <taxon>Bruchinae</taxon>
        <taxon>Bruchini</taxon>
        <taxon>Acanthoscelides</taxon>
    </lineage>
</organism>
<evidence type="ECO:0000313" key="2">
    <source>
        <dbReference type="Proteomes" id="UP001152888"/>
    </source>
</evidence>
<evidence type="ECO:0000313" key="1">
    <source>
        <dbReference type="EMBL" id="CAH1972079.1"/>
    </source>
</evidence>
<dbReference type="AlphaFoldDB" id="A0A9P0P8T8"/>
<dbReference type="EMBL" id="CAKOFQ010006794">
    <property type="protein sequence ID" value="CAH1972079.1"/>
    <property type="molecule type" value="Genomic_DNA"/>
</dbReference>
<keyword evidence="2" id="KW-1185">Reference proteome</keyword>
<comment type="caution">
    <text evidence="1">The sequence shown here is derived from an EMBL/GenBank/DDBJ whole genome shotgun (WGS) entry which is preliminary data.</text>
</comment>